<evidence type="ECO:0000313" key="3">
    <source>
        <dbReference type="Proteomes" id="UP001059041"/>
    </source>
</evidence>
<organism evidence="2 3">
    <name type="scientific">Triplophysa rosa</name>
    <name type="common">Cave loach</name>
    <dbReference type="NCBI Taxonomy" id="992332"/>
    <lineage>
        <taxon>Eukaryota</taxon>
        <taxon>Metazoa</taxon>
        <taxon>Chordata</taxon>
        <taxon>Craniata</taxon>
        <taxon>Vertebrata</taxon>
        <taxon>Euteleostomi</taxon>
        <taxon>Actinopterygii</taxon>
        <taxon>Neopterygii</taxon>
        <taxon>Teleostei</taxon>
        <taxon>Ostariophysi</taxon>
        <taxon>Cypriniformes</taxon>
        <taxon>Nemacheilidae</taxon>
        <taxon>Triplophysa</taxon>
    </lineage>
</organism>
<evidence type="ECO:0000256" key="1">
    <source>
        <dbReference type="SAM" id="MobiDB-lite"/>
    </source>
</evidence>
<dbReference type="AlphaFoldDB" id="A0A9W7X7J3"/>
<protein>
    <submittedName>
        <fullName evidence="2">Uncharacterized protein</fullName>
    </submittedName>
</protein>
<dbReference type="EMBL" id="JAFHDT010000001">
    <property type="protein sequence ID" value="KAI7814906.1"/>
    <property type="molecule type" value="Genomic_DNA"/>
</dbReference>
<gene>
    <name evidence="2" type="ORF">IRJ41_024175</name>
</gene>
<feature type="compositionally biased region" description="Basic residues" evidence="1">
    <location>
        <begin position="1"/>
        <end position="10"/>
    </location>
</feature>
<sequence>SFSRIKKSLRASRSSLRPDDAPALTRGNNILTASWYRHRLRSTDRCLCSGVVLSCGRGGFIAALASLKKWNRAPCYMDSEEEQRWCVFRDETGSNMKVYTLYA</sequence>
<name>A0A9W7X7J3_TRIRA</name>
<evidence type="ECO:0000313" key="2">
    <source>
        <dbReference type="EMBL" id="KAI7814906.1"/>
    </source>
</evidence>
<dbReference type="Proteomes" id="UP001059041">
    <property type="component" value="Linkage Group LG1"/>
</dbReference>
<feature type="non-terminal residue" evidence="2">
    <location>
        <position position="103"/>
    </location>
</feature>
<feature type="region of interest" description="Disordered" evidence="1">
    <location>
        <begin position="1"/>
        <end position="22"/>
    </location>
</feature>
<keyword evidence="3" id="KW-1185">Reference proteome</keyword>
<reference evidence="2" key="1">
    <citation type="submission" date="2021-02" db="EMBL/GenBank/DDBJ databases">
        <title>Comparative genomics reveals that relaxation of natural selection precedes convergent phenotypic evolution of cavefish.</title>
        <authorList>
            <person name="Peng Z."/>
        </authorList>
    </citation>
    <scope>NUCLEOTIDE SEQUENCE</scope>
    <source>
        <tissue evidence="2">Muscle</tissue>
    </source>
</reference>
<accession>A0A9W7X7J3</accession>
<comment type="caution">
    <text evidence="2">The sequence shown here is derived from an EMBL/GenBank/DDBJ whole genome shotgun (WGS) entry which is preliminary data.</text>
</comment>
<proteinExistence type="predicted"/>